<name>A0A7Y3W622_9PROT</name>
<gene>
    <name evidence="1" type="ORF">HK107_11030</name>
</gene>
<protein>
    <submittedName>
        <fullName evidence="1">Uncharacterized protein</fullName>
    </submittedName>
</protein>
<dbReference type="EMBL" id="JABFCX010000003">
    <property type="protein sequence ID" value="NNU16851.1"/>
    <property type="molecule type" value="Genomic_DNA"/>
</dbReference>
<sequence length="391" mass="43712">MSSFSIRQLTFGTPEGQTHSHSYYDISVLDDAASRVLVHRMSFAERQPEPSDTVRVGIVDVADGRWTDIGETSAWSWQQGPMAQWIGGGERFAFNARDGERFIARVFDASGRDAATLGRPLYAVAPDASFGLGLNMARLDALRPGYGYAGGSESFMDNRHPEEDGVWKLTLDGDGEELILSLRDAVRFLLAHLPLKQRLEHAVRRYHYWFNHAKISPNGQRFTVKLRWRKPGGPWNGTQGVSLTCGTDGTDVRLLADATSHVLWLNDRQLYFWRAGELALFDDTCPRGTRRGVIAPELIKKNVHVRHLPPGPLDRLGEMVLDTPYQETVDLLLHDEENGETETIDRFEGHRPARGPFRCDLHPAPSKDGNAIIITSLRDGGRQVYLATRGG</sequence>
<dbReference type="SUPFAM" id="SSF82171">
    <property type="entry name" value="DPP6 N-terminal domain-like"/>
    <property type="match status" value="1"/>
</dbReference>
<dbReference type="RefSeq" id="WP_173199705.1">
    <property type="nucleotide sequence ID" value="NZ_JABFCX010000003.1"/>
</dbReference>
<evidence type="ECO:0000313" key="2">
    <source>
        <dbReference type="Proteomes" id="UP000536835"/>
    </source>
</evidence>
<dbReference type="Proteomes" id="UP000536835">
    <property type="component" value="Unassembled WGS sequence"/>
</dbReference>
<proteinExistence type="predicted"/>
<reference evidence="1 2" key="1">
    <citation type="submission" date="2020-05" db="EMBL/GenBank/DDBJ databases">
        <title>Parvularcula mediterraneae sp. nov., isolated from polypropylene straw from shallow seawater of the seashore of Laganas in Zakynthos island, Greece.</title>
        <authorList>
            <person name="Szabo I."/>
            <person name="Al-Omari J."/>
            <person name="Rado J."/>
            <person name="Szerdahelyi G.S."/>
        </authorList>
    </citation>
    <scope>NUCLEOTIDE SEQUENCE [LARGE SCALE GENOMIC DNA]</scope>
    <source>
        <strain evidence="1 2">ZS-1/3</strain>
    </source>
</reference>
<keyword evidence="2" id="KW-1185">Reference proteome</keyword>
<evidence type="ECO:0000313" key="1">
    <source>
        <dbReference type="EMBL" id="NNU16851.1"/>
    </source>
</evidence>
<dbReference type="AlphaFoldDB" id="A0A7Y3W622"/>
<accession>A0A7Y3W622</accession>
<organism evidence="1 2">
    <name type="scientific">Parvularcula mediterranea</name>
    <dbReference type="NCBI Taxonomy" id="2732508"/>
    <lineage>
        <taxon>Bacteria</taxon>
        <taxon>Pseudomonadati</taxon>
        <taxon>Pseudomonadota</taxon>
        <taxon>Alphaproteobacteria</taxon>
        <taxon>Parvularculales</taxon>
        <taxon>Parvularculaceae</taxon>
        <taxon>Parvularcula</taxon>
    </lineage>
</organism>
<comment type="caution">
    <text evidence="1">The sequence shown here is derived from an EMBL/GenBank/DDBJ whole genome shotgun (WGS) entry which is preliminary data.</text>
</comment>